<name>A0ACC0Z1V0_9ROSI</name>
<evidence type="ECO:0000313" key="1">
    <source>
        <dbReference type="EMBL" id="KAJ0045075.1"/>
    </source>
</evidence>
<proteinExistence type="predicted"/>
<keyword evidence="2" id="KW-1185">Reference proteome</keyword>
<gene>
    <name evidence="1" type="ORF">Pint_06224</name>
</gene>
<sequence length="86" mass="9609">MARDDLSVTPASKICGIDFLQQNVRDTSALEKELLNLALTREGVHLWLLYIVFELCLVLGNNGSGAVEHFIDTGCSSHFCFPPYFF</sequence>
<comment type="caution">
    <text evidence="1">The sequence shown here is derived from an EMBL/GenBank/DDBJ whole genome shotgun (WGS) entry which is preliminary data.</text>
</comment>
<protein>
    <submittedName>
        <fullName evidence="1">Uncharacterized protein</fullName>
    </submittedName>
</protein>
<evidence type="ECO:0000313" key="2">
    <source>
        <dbReference type="Proteomes" id="UP001163603"/>
    </source>
</evidence>
<organism evidence="1 2">
    <name type="scientific">Pistacia integerrima</name>
    <dbReference type="NCBI Taxonomy" id="434235"/>
    <lineage>
        <taxon>Eukaryota</taxon>
        <taxon>Viridiplantae</taxon>
        <taxon>Streptophyta</taxon>
        <taxon>Embryophyta</taxon>
        <taxon>Tracheophyta</taxon>
        <taxon>Spermatophyta</taxon>
        <taxon>Magnoliopsida</taxon>
        <taxon>eudicotyledons</taxon>
        <taxon>Gunneridae</taxon>
        <taxon>Pentapetalae</taxon>
        <taxon>rosids</taxon>
        <taxon>malvids</taxon>
        <taxon>Sapindales</taxon>
        <taxon>Anacardiaceae</taxon>
        <taxon>Pistacia</taxon>
    </lineage>
</organism>
<dbReference type="Proteomes" id="UP001163603">
    <property type="component" value="Chromosome 3"/>
</dbReference>
<reference evidence="2" key="1">
    <citation type="journal article" date="2023" name="G3 (Bethesda)">
        <title>Genome assembly and association tests identify interacting loci associated with vigor, precocity, and sex in interspecific pistachio rootstocks.</title>
        <authorList>
            <person name="Palmer W."/>
            <person name="Jacygrad E."/>
            <person name="Sagayaradj S."/>
            <person name="Cavanaugh K."/>
            <person name="Han R."/>
            <person name="Bertier L."/>
            <person name="Beede B."/>
            <person name="Kafkas S."/>
            <person name="Golino D."/>
            <person name="Preece J."/>
            <person name="Michelmore R."/>
        </authorList>
    </citation>
    <scope>NUCLEOTIDE SEQUENCE [LARGE SCALE GENOMIC DNA]</scope>
</reference>
<dbReference type="EMBL" id="CM047738">
    <property type="protein sequence ID" value="KAJ0045075.1"/>
    <property type="molecule type" value="Genomic_DNA"/>
</dbReference>
<accession>A0ACC0Z1V0</accession>